<dbReference type="SUPFAM" id="SSF143422">
    <property type="entry name" value="Transposase IS200-like"/>
    <property type="match status" value="1"/>
</dbReference>
<evidence type="ECO:0000259" key="1">
    <source>
        <dbReference type="SMART" id="SM01321"/>
    </source>
</evidence>
<accession>A0AA37WF94</accession>
<dbReference type="GO" id="GO:0043565">
    <property type="term" value="F:sequence-specific DNA binding"/>
    <property type="evidence" value="ECO:0007669"/>
    <property type="project" value="TreeGrafter"/>
</dbReference>
<dbReference type="RefSeq" id="WP_235295423.1">
    <property type="nucleotide sequence ID" value="NZ_BSOH01000032.1"/>
</dbReference>
<feature type="domain" description="Transposase IS200-like" evidence="1">
    <location>
        <begin position="17"/>
        <end position="199"/>
    </location>
</feature>
<keyword evidence="3" id="KW-1185">Reference proteome</keyword>
<dbReference type="InterPro" id="IPR002686">
    <property type="entry name" value="Transposase_17"/>
</dbReference>
<sequence length="223" mass="26104">MENEKIFYKRNLPHIQTVGAIFFITCSLKGSISKNKLAEIREEYNLRKTIIDDSMSKKEINYQKYFARRKYILDIDNIIHENKGPSYLDSPANARILLERIESYHKKYYNLLAVTIMSNHFHMLIDTSVQLKGNLVPDFIPENYVQLDKVMKLIKGGSAKFINEYCKTPGRQVWENESFDIYIRNEKMLSKVVGYILNNPVKAGIVNTFEEHPFTFVAEEISY</sequence>
<dbReference type="GO" id="GO:0004803">
    <property type="term" value="F:transposase activity"/>
    <property type="evidence" value="ECO:0007669"/>
    <property type="project" value="InterPro"/>
</dbReference>
<proteinExistence type="predicted"/>
<dbReference type="InterPro" id="IPR036515">
    <property type="entry name" value="Transposase_17_sf"/>
</dbReference>
<dbReference type="Gene3D" id="3.30.70.1290">
    <property type="entry name" value="Transposase IS200-like"/>
    <property type="match status" value="1"/>
</dbReference>
<name>A0AA37WF94_9BACT</name>
<organism evidence="2 3">
    <name type="scientific">Portibacter lacus</name>
    <dbReference type="NCBI Taxonomy" id="1099794"/>
    <lineage>
        <taxon>Bacteria</taxon>
        <taxon>Pseudomonadati</taxon>
        <taxon>Bacteroidota</taxon>
        <taxon>Saprospiria</taxon>
        <taxon>Saprospirales</taxon>
        <taxon>Haliscomenobacteraceae</taxon>
        <taxon>Portibacter</taxon>
    </lineage>
</organism>
<dbReference type="InterPro" id="IPR052715">
    <property type="entry name" value="RAYT_transposase"/>
</dbReference>
<gene>
    <name evidence="2" type="ORF">GCM10007940_43370</name>
</gene>
<evidence type="ECO:0000313" key="2">
    <source>
        <dbReference type="EMBL" id="GLR19721.1"/>
    </source>
</evidence>
<dbReference type="PANTHER" id="PTHR36966:SF1">
    <property type="entry name" value="REP-ASSOCIATED TYROSINE TRANSPOSASE"/>
    <property type="match status" value="1"/>
</dbReference>
<dbReference type="EMBL" id="BSOH01000032">
    <property type="protein sequence ID" value="GLR19721.1"/>
    <property type="molecule type" value="Genomic_DNA"/>
</dbReference>
<dbReference type="AlphaFoldDB" id="A0AA37WF94"/>
<dbReference type="PANTHER" id="PTHR36966">
    <property type="entry name" value="REP-ASSOCIATED TYROSINE TRANSPOSASE"/>
    <property type="match status" value="1"/>
</dbReference>
<reference evidence="2" key="2">
    <citation type="submission" date="2023-01" db="EMBL/GenBank/DDBJ databases">
        <title>Draft genome sequence of Portibacter lacus strain NBRC 108769.</title>
        <authorList>
            <person name="Sun Q."/>
            <person name="Mori K."/>
        </authorList>
    </citation>
    <scope>NUCLEOTIDE SEQUENCE</scope>
    <source>
        <strain evidence="2">NBRC 108769</strain>
    </source>
</reference>
<comment type="caution">
    <text evidence="2">The sequence shown here is derived from an EMBL/GenBank/DDBJ whole genome shotgun (WGS) entry which is preliminary data.</text>
</comment>
<protein>
    <recommendedName>
        <fullName evidence="1">Transposase IS200-like domain-containing protein</fullName>
    </recommendedName>
</protein>
<reference evidence="2" key="1">
    <citation type="journal article" date="2014" name="Int. J. Syst. Evol. Microbiol.">
        <title>Complete genome sequence of Corynebacterium casei LMG S-19264T (=DSM 44701T), isolated from a smear-ripened cheese.</title>
        <authorList>
            <consortium name="US DOE Joint Genome Institute (JGI-PGF)"/>
            <person name="Walter F."/>
            <person name="Albersmeier A."/>
            <person name="Kalinowski J."/>
            <person name="Ruckert C."/>
        </authorList>
    </citation>
    <scope>NUCLEOTIDE SEQUENCE</scope>
    <source>
        <strain evidence="2">NBRC 108769</strain>
    </source>
</reference>
<evidence type="ECO:0000313" key="3">
    <source>
        <dbReference type="Proteomes" id="UP001156666"/>
    </source>
</evidence>
<dbReference type="GO" id="GO:0006313">
    <property type="term" value="P:DNA transposition"/>
    <property type="evidence" value="ECO:0007669"/>
    <property type="project" value="InterPro"/>
</dbReference>
<dbReference type="SMART" id="SM01321">
    <property type="entry name" value="Y1_Tnp"/>
    <property type="match status" value="1"/>
</dbReference>
<dbReference type="Proteomes" id="UP001156666">
    <property type="component" value="Unassembled WGS sequence"/>
</dbReference>